<evidence type="ECO:0000313" key="3">
    <source>
        <dbReference type="Proteomes" id="UP001305174"/>
    </source>
</evidence>
<dbReference type="EMBL" id="OR575930">
    <property type="protein sequence ID" value="WOZ57465.1"/>
    <property type="molecule type" value="Genomic_DNA"/>
</dbReference>
<evidence type="ECO:0000256" key="1">
    <source>
        <dbReference type="SAM" id="MobiDB-lite"/>
    </source>
</evidence>
<protein>
    <submittedName>
        <fullName evidence="2">Terminase small subunit</fullName>
    </submittedName>
</protein>
<dbReference type="Proteomes" id="UP001305174">
    <property type="component" value="Segment"/>
</dbReference>
<reference evidence="3" key="1">
    <citation type="submission" date="2024-05" db="EMBL/GenBank/DDBJ databases">
        <authorList>
            <person name="Tikunov A.Y."/>
            <person name="Morozova V.V."/>
            <person name="Kozlova Y.N."/>
            <person name="Tikunova N.V."/>
            <person name="Babkin I.V."/>
        </authorList>
    </citation>
    <scope>NUCLEOTIDE SEQUENCE [LARGE SCALE GENOMIC DNA]</scope>
</reference>
<evidence type="ECO:0000313" key="2">
    <source>
        <dbReference type="EMBL" id="WOZ57465.1"/>
    </source>
</evidence>
<organism evidence="2 3">
    <name type="scientific">Pseudomonas phage vB_PseuGesM_254</name>
    <dbReference type="NCBI Taxonomy" id="3092638"/>
    <lineage>
        <taxon>Viruses</taxon>
        <taxon>Duplodnaviria</taxon>
        <taxon>Heunggongvirae</taxon>
        <taxon>Uroviricota</taxon>
        <taxon>Caudoviricetes</taxon>
        <taxon>Vandenendeviridae</taxon>
        <taxon>Chemalvirus</taxon>
        <taxon>Chemalvirus PseuGes254</taxon>
    </lineage>
</organism>
<feature type="compositionally biased region" description="Basic residues" evidence="1">
    <location>
        <begin position="143"/>
        <end position="153"/>
    </location>
</feature>
<proteinExistence type="predicted"/>
<feature type="compositionally biased region" description="Low complexity" evidence="1">
    <location>
        <begin position="131"/>
        <end position="142"/>
    </location>
</feature>
<accession>A0AAX4G707</accession>
<sequence>MNHHDYVTVVEHNPHEFMREFQNAVLDGYGVANTIQGYPLLQGILKSVRLSKQEDEDVKGNPEDFLDLEEVFVVEYCEVALLQKTQAAIQAGYRVNQDTVNLTTTPRSVTLDKVDEVVAVPGLPKQEDIATAEATAAPAPTKTRAKKGANKNA</sequence>
<name>A0AAX4G707_9CAUD</name>
<feature type="region of interest" description="Disordered" evidence="1">
    <location>
        <begin position="128"/>
        <end position="153"/>
    </location>
</feature>
<keyword evidence="3" id="KW-1185">Reference proteome</keyword>